<evidence type="ECO:0000256" key="1">
    <source>
        <dbReference type="ARBA" id="ARBA00005417"/>
    </source>
</evidence>
<reference evidence="7 8" key="1">
    <citation type="submission" date="2019-06" db="EMBL/GenBank/DDBJ databases">
        <title>Sequencing the genomes of 1000 actinobacteria strains.</title>
        <authorList>
            <person name="Klenk H.-P."/>
        </authorList>
    </citation>
    <scope>NUCLEOTIDE SEQUENCE [LARGE SCALE GENOMIC DNA]</scope>
    <source>
        <strain evidence="7 8">DSM 45928</strain>
    </source>
</reference>
<evidence type="ECO:0000256" key="4">
    <source>
        <dbReference type="ARBA" id="ARBA00022840"/>
    </source>
</evidence>
<keyword evidence="8" id="KW-1185">Reference proteome</keyword>
<evidence type="ECO:0000313" key="7">
    <source>
        <dbReference type="EMBL" id="TQL75332.1"/>
    </source>
</evidence>
<evidence type="ECO:0000313" key="8">
    <source>
        <dbReference type="Proteomes" id="UP000317043"/>
    </source>
</evidence>
<evidence type="ECO:0000256" key="3">
    <source>
        <dbReference type="ARBA" id="ARBA00022741"/>
    </source>
</evidence>
<dbReference type="InterPro" id="IPR003593">
    <property type="entry name" value="AAA+_ATPase"/>
</dbReference>
<dbReference type="Pfam" id="PF00005">
    <property type="entry name" value="ABC_tran"/>
    <property type="match status" value="2"/>
</dbReference>
<protein>
    <submittedName>
        <fullName evidence="7">Peptide/nickel transport system ATP-binding protein</fullName>
    </submittedName>
</protein>
<comment type="caution">
    <text evidence="7">The sequence shown here is derived from an EMBL/GenBank/DDBJ whole genome shotgun (WGS) entry which is preliminary data.</text>
</comment>
<dbReference type="CDD" id="cd03257">
    <property type="entry name" value="ABC_NikE_OppD_transporters"/>
    <property type="match status" value="2"/>
</dbReference>
<feature type="region of interest" description="Disordered" evidence="5">
    <location>
        <begin position="513"/>
        <end position="539"/>
    </location>
</feature>
<dbReference type="AlphaFoldDB" id="A0A543ARX2"/>
<name>A0A543ARX2_9ACTN</name>
<dbReference type="InterPro" id="IPR013563">
    <property type="entry name" value="Oligopep_ABC_C"/>
</dbReference>
<dbReference type="GO" id="GO:0055085">
    <property type="term" value="P:transmembrane transport"/>
    <property type="evidence" value="ECO:0007669"/>
    <property type="project" value="UniProtKB-ARBA"/>
</dbReference>
<dbReference type="GO" id="GO:0016887">
    <property type="term" value="F:ATP hydrolysis activity"/>
    <property type="evidence" value="ECO:0007669"/>
    <property type="project" value="InterPro"/>
</dbReference>
<dbReference type="Gene3D" id="3.40.50.300">
    <property type="entry name" value="P-loop containing nucleotide triphosphate hydrolases"/>
    <property type="match status" value="2"/>
</dbReference>
<dbReference type="InterPro" id="IPR050319">
    <property type="entry name" value="ABC_transp_ATP-bind"/>
</dbReference>
<dbReference type="PANTHER" id="PTHR43776:SF7">
    <property type="entry name" value="D,D-DIPEPTIDE TRANSPORT ATP-BINDING PROTEIN DDPF-RELATED"/>
    <property type="match status" value="1"/>
</dbReference>
<dbReference type="RefSeq" id="WP_142035104.1">
    <property type="nucleotide sequence ID" value="NZ_JBHTGS010000001.1"/>
</dbReference>
<dbReference type="Pfam" id="PF08352">
    <property type="entry name" value="oligo_HPY"/>
    <property type="match status" value="1"/>
</dbReference>
<keyword evidence="3" id="KW-0547">Nucleotide-binding</keyword>
<feature type="domain" description="ABC transporter" evidence="6">
    <location>
        <begin position="263"/>
        <end position="506"/>
    </location>
</feature>
<keyword evidence="4 7" id="KW-0067">ATP-binding</keyword>
<dbReference type="OrthoDB" id="3169708at2"/>
<sequence>MITVEYLTISDGRGRPILDRVNVSLAAGSRLGIVGESGSGKTTLAQALLGAVAPGLRHTGSVRFDGDDVMALRGRSLRRFRRHRIAYLPQDPASTLTPTMRVRRQLTELAADTSIGAVKRRLREVGLPHTDQFTRRYPHELSGGQRQRLALARVIATDPTVIVLDEPTTGLDILAQNLVLELVDDLVRSRRLGLVFITHNLSAASRMVDDLAVMRTGRIVETGPVKTVLSEPSEPYTRQLIDAIPRLDATATEPDTTATPTALTVTDLQAFHGSGRARVPVITGLTFSVHRGECVALLGESGGGKTTVARSIYGVHTDFTGEIRIDGAPIAKRMRDRPMSQRSRIQLVPQDATGSLNPRHTIGAAISAPLRAFHGHTGTRLGTEVEQLIDLVRLPGDVLNRRPGQLSGGQIQRVAIARALACRPDVLLCDEMTSNLDFHVQDEILALIDRIRRDTSLAILLITHDLGVIAQMAGRTLVLNDGQLCEQGPTSTVLSNPDHPWTGYLLAENQLPAPRSAERNPAIPRQRPTETEPLMRTID</sequence>
<keyword evidence="2" id="KW-0813">Transport</keyword>
<accession>A0A543ARX2</accession>
<dbReference type="InterPro" id="IPR027417">
    <property type="entry name" value="P-loop_NTPase"/>
</dbReference>
<dbReference type="Proteomes" id="UP000317043">
    <property type="component" value="Unassembled WGS sequence"/>
</dbReference>
<organism evidence="7 8">
    <name type="scientific">Stackebrandtia endophytica</name>
    <dbReference type="NCBI Taxonomy" id="1496996"/>
    <lineage>
        <taxon>Bacteria</taxon>
        <taxon>Bacillati</taxon>
        <taxon>Actinomycetota</taxon>
        <taxon>Actinomycetes</taxon>
        <taxon>Glycomycetales</taxon>
        <taxon>Glycomycetaceae</taxon>
        <taxon>Stackebrandtia</taxon>
    </lineage>
</organism>
<dbReference type="PROSITE" id="PS50893">
    <property type="entry name" value="ABC_TRANSPORTER_2"/>
    <property type="match status" value="2"/>
</dbReference>
<evidence type="ECO:0000259" key="6">
    <source>
        <dbReference type="PROSITE" id="PS50893"/>
    </source>
</evidence>
<evidence type="ECO:0000256" key="5">
    <source>
        <dbReference type="SAM" id="MobiDB-lite"/>
    </source>
</evidence>
<dbReference type="InterPro" id="IPR003439">
    <property type="entry name" value="ABC_transporter-like_ATP-bd"/>
</dbReference>
<dbReference type="EMBL" id="VFOW01000001">
    <property type="protein sequence ID" value="TQL75332.1"/>
    <property type="molecule type" value="Genomic_DNA"/>
</dbReference>
<dbReference type="PROSITE" id="PS00211">
    <property type="entry name" value="ABC_TRANSPORTER_1"/>
    <property type="match status" value="2"/>
</dbReference>
<evidence type="ECO:0000256" key="2">
    <source>
        <dbReference type="ARBA" id="ARBA00022448"/>
    </source>
</evidence>
<dbReference type="InParanoid" id="A0A543ARX2"/>
<feature type="domain" description="ABC transporter" evidence="6">
    <location>
        <begin position="2"/>
        <end position="241"/>
    </location>
</feature>
<dbReference type="SMART" id="SM00382">
    <property type="entry name" value="AAA"/>
    <property type="match status" value="2"/>
</dbReference>
<dbReference type="GO" id="GO:0005524">
    <property type="term" value="F:ATP binding"/>
    <property type="evidence" value="ECO:0007669"/>
    <property type="project" value="UniProtKB-KW"/>
</dbReference>
<dbReference type="SUPFAM" id="SSF52540">
    <property type="entry name" value="P-loop containing nucleoside triphosphate hydrolases"/>
    <property type="match status" value="2"/>
</dbReference>
<comment type="similarity">
    <text evidence="1">Belongs to the ABC transporter superfamily.</text>
</comment>
<proteinExistence type="inferred from homology"/>
<dbReference type="InterPro" id="IPR017871">
    <property type="entry name" value="ABC_transporter-like_CS"/>
</dbReference>
<dbReference type="PANTHER" id="PTHR43776">
    <property type="entry name" value="TRANSPORT ATP-BINDING PROTEIN"/>
    <property type="match status" value="1"/>
</dbReference>
<dbReference type="GO" id="GO:0015833">
    <property type="term" value="P:peptide transport"/>
    <property type="evidence" value="ECO:0007669"/>
    <property type="project" value="InterPro"/>
</dbReference>
<gene>
    <name evidence="7" type="ORF">FB566_0829</name>
</gene>